<dbReference type="InterPro" id="IPR011009">
    <property type="entry name" value="Kinase-like_dom_sf"/>
</dbReference>
<proteinExistence type="predicted"/>
<feature type="region of interest" description="Disordered" evidence="1">
    <location>
        <begin position="660"/>
        <end position="725"/>
    </location>
</feature>
<reference evidence="3 4" key="1">
    <citation type="submission" date="2024-11" db="EMBL/GenBank/DDBJ databases">
        <title>Chromosome-level genome assembly of the freshwater bivalve Anodonta woodiana.</title>
        <authorList>
            <person name="Chen X."/>
        </authorList>
    </citation>
    <scope>NUCLEOTIDE SEQUENCE [LARGE SCALE GENOMIC DNA]</scope>
    <source>
        <strain evidence="3">MN2024</strain>
        <tissue evidence="3">Gills</tissue>
    </source>
</reference>
<dbReference type="Proteomes" id="UP001634394">
    <property type="component" value="Unassembled WGS sequence"/>
</dbReference>
<keyword evidence="4" id="KW-1185">Reference proteome</keyword>
<dbReference type="AlphaFoldDB" id="A0ABD3T7U8"/>
<dbReference type="EMBL" id="JBJQND010000019">
    <property type="protein sequence ID" value="KAL3832676.1"/>
    <property type="molecule type" value="Genomic_DNA"/>
</dbReference>
<dbReference type="Pfam" id="PF00069">
    <property type="entry name" value="Pkinase"/>
    <property type="match status" value="1"/>
</dbReference>
<accession>A0ABD3T7U8</accession>
<evidence type="ECO:0000256" key="1">
    <source>
        <dbReference type="SAM" id="MobiDB-lite"/>
    </source>
</evidence>
<feature type="compositionally biased region" description="Polar residues" evidence="1">
    <location>
        <begin position="660"/>
        <end position="714"/>
    </location>
</feature>
<dbReference type="InterPro" id="IPR000719">
    <property type="entry name" value="Prot_kinase_dom"/>
</dbReference>
<gene>
    <name evidence="3" type="ORF">ACJMK2_024298</name>
</gene>
<feature type="domain" description="Protein kinase" evidence="2">
    <location>
        <begin position="196"/>
        <end position="485"/>
    </location>
</feature>
<dbReference type="SMART" id="SM00220">
    <property type="entry name" value="S_TKc"/>
    <property type="match status" value="1"/>
</dbReference>
<evidence type="ECO:0000259" key="2">
    <source>
        <dbReference type="PROSITE" id="PS50011"/>
    </source>
</evidence>
<dbReference type="Gene3D" id="1.10.510.10">
    <property type="entry name" value="Transferase(Phosphotransferase) domain 1"/>
    <property type="match status" value="1"/>
</dbReference>
<dbReference type="PROSITE" id="PS00108">
    <property type="entry name" value="PROTEIN_KINASE_ST"/>
    <property type="match status" value="1"/>
</dbReference>
<sequence length="725" mass="80816">MEEELLSSDLKSLNSGFMAVQAEMQQELNCLQQDTDSMPIQVLSPGLEDHGPFHDINKQYFDHGGCSGVFTDFSNWQLHEGQHAQKVTSPAVKCCNKGLTVLDNDSDWLECLSINLRDPNTSPLELGINLNGGDLPENIFCDQASSQFIPGKVSYTKEESVMEFLHQLQVTSHTQGCVLDKELSVVDGQYSEGKHLRRVNSLFQGAFGEVDRCQDFISGHEFIRKRIPLGKFRTTEVSFPLSMKHANIMQICGLIQRVEVDGGNVMEILMGNAGISLIEFVKKLPESETLSQALIWDLTKQALEGLAMLERERIIHFDIKPENICVQVDNRGTYALTITDFGSAKNAEQEVDFVGWTPEYMAPESCQCYLQYSLKRRAISDLKSHITSKVDVFALGLSGLFLHQKKHVLLNLVTGGQNSYNGLPMKTKQLLQLKLMIYLATEIDPVQHLIPDECSMDMRDLLSRMLSGTADQRPTAGEALAYMKLKENGKIMSQPAPSEPEMAHGRITRGKHSPSHPESYQFTTDKGQLVTHPSCSSEYSPMIEEVPVTRQSLSKSFTNLPPKKVGPIKDHTLKQKLREKLKNPYMKGKIMIQKETDMKTEINNPIDVKTPCWASTQSPASYKQFVAMDTCIDVKQSGMLEIGCNTTQQLGVTLVPQLQNTKPVQPSSPNQGSNTVHQWGNIPSSPSHQGSNTVHQWGNIPSSPSHQGSNTVHQWGNIPNFDAMN</sequence>
<organism evidence="3 4">
    <name type="scientific">Sinanodonta woodiana</name>
    <name type="common">Chinese pond mussel</name>
    <name type="synonym">Anodonta woodiana</name>
    <dbReference type="NCBI Taxonomy" id="1069815"/>
    <lineage>
        <taxon>Eukaryota</taxon>
        <taxon>Metazoa</taxon>
        <taxon>Spiralia</taxon>
        <taxon>Lophotrochozoa</taxon>
        <taxon>Mollusca</taxon>
        <taxon>Bivalvia</taxon>
        <taxon>Autobranchia</taxon>
        <taxon>Heteroconchia</taxon>
        <taxon>Palaeoheterodonta</taxon>
        <taxon>Unionida</taxon>
        <taxon>Unionoidea</taxon>
        <taxon>Unionidae</taxon>
        <taxon>Unioninae</taxon>
        <taxon>Sinanodonta</taxon>
    </lineage>
</organism>
<dbReference type="CDD" id="cd00180">
    <property type="entry name" value="PKc"/>
    <property type="match status" value="1"/>
</dbReference>
<dbReference type="SUPFAM" id="SSF56112">
    <property type="entry name" value="Protein kinase-like (PK-like)"/>
    <property type="match status" value="1"/>
</dbReference>
<protein>
    <recommendedName>
        <fullName evidence="2">Protein kinase domain-containing protein</fullName>
    </recommendedName>
</protein>
<comment type="caution">
    <text evidence="3">The sequence shown here is derived from an EMBL/GenBank/DDBJ whole genome shotgun (WGS) entry which is preliminary data.</text>
</comment>
<dbReference type="InterPro" id="IPR008271">
    <property type="entry name" value="Ser/Thr_kinase_AS"/>
</dbReference>
<feature type="region of interest" description="Disordered" evidence="1">
    <location>
        <begin position="493"/>
        <end position="533"/>
    </location>
</feature>
<evidence type="ECO:0000313" key="4">
    <source>
        <dbReference type="Proteomes" id="UP001634394"/>
    </source>
</evidence>
<dbReference type="Gene3D" id="3.30.200.20">
    <property type="entry name" value="Phosphorylase Kinase, domain 1"/>
    <property type="match status" value="1"/>
</dbReference>
<name>A0ABD3T7U8_SINWO</name>
<dbReference type="PROSITE" id="PS50011">
    <property type="entry name" value="PROTEIN_KINASE_DOM"/>
    <property type="match status" value="1"/>
</dbReference>
<dbReference type="PANTHER" id="PTHR24361">
    <property type="entry name" value="MITOGEN-ACTIVATED KINASE KINASE KINASE"/>
    <property type="match status" value="1"/>
</dbReference>
<evidence type="ECO:0000313" key="3">
    <source>
        <dbReference type="EMBL" id="KAL3832676.1"/>
    </source>
</evidence>
<dbReference type="InterPro" id="IPR053235">
    <property type="entry name" value="Ser_Thr_kinase"/>
</dbReference>
<feature type="compositionally biased region" description="Polar residues" evidence="1">
    <location>
        <begin position="516"/>
        <end position="533"/>
    </location>
</feature>